<dbReference type="CDD" id="cd00473">
    <property type="entry name" value="bS6"/>
    <property type="match status" value="1"/>
</dbReference>
<keyword evidence="2 6" id="KW-0689">Ribosomal protein</keyword>
<keyword evidence="3 6" id="KW-0687">Ribonucleoprotein</keyword>
<evidence type="ECO:0000256" key="7">
    <source>
        <dbReference type="SAM" id="MobiDB-lite"/>
    </source>
</evidence>
<feature type="compositionally biased region" description="Low complexity" evidence="7">
    <location>
        <begin position="102"/>
        <end position="114"/>
    </location>
</feature>
<keyword evidence="6" id="KW-0699">rRNA-binding</keyword>
<comment type="similarity">
    <text evidence="1 6">Belongs to the bacterial ribosomal protein bS6 family.</text>
</comment>
<dbReference type="GO" id="GO:1990904">
    <property type="term" value="C:ribonucleoprotein complex"/>
    <property type="evidence" value="ECO:0007669"/>
    <property type="project" value="UniProtKB-KW"/>
</dbReference>
<dbReference type="InterPro" id="IPR020814">
    <property type="entry name" value="Ribosomal_S6_plastid/chlpt"/>
</dbReference>
<dbReference type="GO" id="GO:0005840">
    <property type="term" value="C:ribosome"/>
    <property type="evidence" value="ECO:0007669"/>
    <property type="project" value="UniProtKB-KW"/>
</dbReference>
<dbReference type="InterPro" id="IPR035980">
    <property type="entry name" value="Ribosomal_bS6_sf"/>
</dbReference>
<evidence type="ECO:0000256" key="3">
    <source>
        <dbReference type="ARBA" id="ARBA00023274"/>
    </source>
</evidence>
<accession>A0A5D3WIE8</accession>
<dbReference type="GO" id="GO:0005737">
    <property type="term" value="C:cytoplasm"/>
    <property type="evidence" value="ECO:0007669"/>
    <property type="project" value="UniProtKB-ARBA"/>
</dbReference>
<dbReference type="Pfam" id="PF01250">
    <property type="entry name" value="Ribosomal_S6"/>
    <property type="match status" value="1"/>
</dbReference>
<evidence type="ECO:0000256" key="5">
    <source>
        <dbReference type="ARBA" id="ARBA00035294"/>
    </source>
</evidence>
<dbReference type="Proteomes" id="UP000324159">
    <property type="component" value="Unassembled WGS sequence"/>
</dbReference>
<comment type="function">
    <text evidence="4 6">Binds together with bS18 to 16S ribosomal RNA.</text>
</comment>
<dbReference type="HAMAP" id="MF_00360">
    <property type="entry name" value="Ribosomal_bS6"/>
    <property type="match status" value="1"/>
</dbReference>
<feature type="region of interest" description="Disordered" evidence="7">
    <location>
        <begin position="102"/>
        <end position="125"/>
    </location>
</feature>
<dbReference type="GO" id="GO:0003735">
    <property type="term" value="F:structural constituent of ribosome"/>
    <property type="evidence" value="ECO:0007669"/>
    <property type="project" value="InterPro"/>
</dbReference>
<dbReference type="PANTHER" id="PTHR21011:SF1">
    <property type="entry name" value="SMALL RIBOSOMAL SUBUNIT PROTEIN BS6M"/>
    <property type="match status" value="1"/>
</dbReference>
<dbReference type="GO" id="GO:0006412">
    <property type="term" value="P:translation"/>
    <property type="evidence" value="ECO:0007669"/>
    <property type="project" value="UniProtKB-UniRule"/>
</dbReference>
<proteinExistence type="inferred from homology"/>
<evidence type="ECO:0000256" key="6">
    <source>
        <dbReference type="HAMAP-Rule" id="MF_00360"/>
    </source>
</evidence>
<dbReference type="PANTHER" id="PTHR21011">
    <property type="entry name" value="MITOCHONDRIAL 28S RIBOSOMAL PROTEIN S6"/>
    <property type="match status" value="1"/>
</dbReference>
<organism evidence="8 9">
    <name type="scientific">Geothermobacter ehrlichii</name>
    <dbReference type="NCBI Taxonomy" id="213224"/>
    <lineage>
        <taxon>Bacteria</taxon>
        <taxon>Pseudomonadati</taxon>
        <taxon>Thermodesulfobacteriota</taxon>
        <taxon>Desulfuromonadia</taxon>
        <taxon>Desulfuromonadales</taxon>
        <taxon>Geothermobacteraceae</taxon>
        <taxon>Geothermobacter</taxon>
    </lineage>
</organism>
<dbReference type="SUPFAM" id="SSF54995">
    <property type="entry name" value="Ribosomal protein S6"/>
    <property type="match status" value="1"/>
</dbReference>
<reference evidence="8 9" key="1">
    <citation type="submission" date="2019-07" db="EMBL/GenBank/DDBJ databases">
        <title>Genomic Encyclopedia of Type Strains, Phase IV (KMG-IV): sequencing the most valuable type-strain genomes for metagenomic binning, comparative biology and taxonomic classification.</title>
        <authorList>
            <person name="Goeker M."/>
        </authorList>
    </citation>
    <scope>NUCLEOTIDE SEQUENCE [LARGE SCALE GENOMIC DNA]</scope>
    <source>
        <strain evidence="8 9">SS015</strain>
    </source>
</reference>
<gene>
    <name evidence="6" type="primary">rpsF</name>
    <name evidence="8" type="ORF">EDC39_1059</name>
</gene>
<dbReference type="AlphaFoldDB" id="A0A5D3WIE8"/>
<dbReference type="InterPro" id="IPR000529">
    <property type="entry name" value="Ribosomal_bS6"/>
</dbReference>
<feature type="compositionally biased region" description="Acidic residues" evidence="7">
    <location>
        <begin position="115"/>
        <end position="125"/>
    </location>
</feature>
<evidence type="ECO:0000313" key="8">
    <source>
        <dbReference type="EMBL" id="TYO98649.1"/>
    </source>
</evidence>
<dbReference type="EMBL" id="VNIB01000005">
    <property type="protein sequence ID" value="TYO98649.1"/>
    <property type="molecule type" value="Genomic_DNA"/>
</dbReference>
<dbReference type="OrthoDB" id="9812702at2"/>
<protein>
    <recommendedName>
        <fullName evidence="5 6">Small ribosomal subunit protein bS6</fullName>
    </recommendedName>
</protein>
<comment type="caution">
    <text evidence="8">The sequence shown here is derived from an EMBL/GenBank/DDBJ whole genome shotgun (WGS) entry which is preliminary data.</text>
</comment>
<dbReference type="RefSeq" id="WP_148895590.1">
    <property type="nucleotide sequence ID" value="NZ_VNIB01000005.1"/>
</dbReference>
<keyword evidence="9" id="KW-1185">Reference proteome</keyword>
<sequence length="125" mass="14085">MRNYETMVILNPELAGEELAAEVERLKEFLGKVNAEILKVEEWGVRKLAYLVKKHARGIYYLFIYKVDPGSIAEFERRLRIEDAVLKFQTVLLDDDFSVPEEQPAAEAGAGVEAPGEEAAEQTEA</sequence>
<dbReference type="InterPro" id="IPR014717">
    <property type="entry name" value="Transl_elong_EF1B/ribsomal_bS6"/>
</dbReference>
<name>A0A5D3WIE8_9BACT</name>
<dbReference type="Gene3D" id="3.30.70.60">
    <property type="match status" value="1"/>
</dbReference>
<evidence type="ECO:0000256" key="1">
    <source>
        <dbReference type="ARBA" id="ARBA00009512"/>
    </source>
</evidence>
<dbReference type="GO" id="GO:0070181">
    <property type="term" value="F:small ribosomal subunit rRNA binding"/>
    <property type="evidence" value="ECO:0007669"/>
    <property type="project" value="TreeGrafter"/>
</dbReference>
<evidence type="ECO:0000313" key="9">
    <source>
        <dbReference type="Proteomes" id="UP000324159"/>
    </source>
</evidence>
<evidence type="ECO:0000256" key="4">
    <source>
        <dbReference type="ARBA" id="ARBA00035104"/>
    </source>
</evidence>
<keyword evidence="6" id="KW-0694">RNA-binding</keyword>
<evidence type="ECO:0000256" key="2">
    <source>
        <dbReference type="ARBA" id="ARBA00022980"/>
    </source>
</evidence>
<dbReference type="NCBIfam" id="TIGR00166">
    <property type="entry name" value="S6"/>
    <property type="match status" value="1"/>
</dbReference>